<dbReference type="AlphaFoldDB" id="A0A3E2NST5"/>
<evidence type="ECO:0000313" key="2">
    <source>
        <dbReference type="Proteomes" id="UP000260823"/>
    </source>
</evidence>
<keyword evidence="2" id="KW-1185">Reference proteome</keyword>
<proteinExistence type="predicted"/>
<organism evidence="1 2">
    <name type="scientific">Mucilaginibacter terrenus</name>
    <dbReference type="NCBI Taxonomy" id="2482727"/>
    <lineage>
        <taxon>Bacteria</taxon>
        <taxon>Pseudomonadati</taxon>
        <taxon>Bacteroidota</taxon>
        <taxon>Sphingobacteriia</taxon>
        <taxon>Sphingobacteriales</taxon>
        <taxon>Sphingobacteriaceae</taxon>
        <taxon>Mucilaginibacter</taxon>
    </lineage>
</organism>
<dbReference type="RefSeq" id="WP_117380975.1">
    <property type="nucleotide sequence ID" value="NZ_QWDE01000001.1"/>
</dbReference>
<dbReference type="OrthoDB" id="797757at2"/>
<name>A0A3E2NST5_9SPHI</name>
<sequence>MSEANYPTEGPDGTIPVQDGVNWTTNWRTYLDQSDNDFHIQYFNIPIVDFQNILTFNPGAESVRAYIGLTDATDPMTAKLILVPVVDGHDVIVVHPDLGGGVAGDGQSNIYDMTQACPPNCPANDSIMYA</sequence>
<reference evidence="1 2" key="1">
    <citation type="submission" date="2018-08" db="EMBL/GenBank/DDBJ databases">
        <title>Mucilaginibacter terrae sp. nov., isolated from manganese diggings.</title>
        <authorList>
            <person name="Huang Y."/>
            <person name="Zhou Z."/>
        </authorList>
    </citation>
    <scope>NUCLEOTIDE SEQUENCE [LARGE SCALE GENOMIC DNA]</scope>
    <source>
        <strain evidence="1 2">ZH6</strain>
    </source>
</reference>
<dbReference type="EMBL" id="QWDE01000001">
    <property type="protein sequence ID" value="RFZ84085.1"/>
    <property type="molecule type" value="Genomic_DNA"/>
</dbReference>
<dbReference type="Proteomes" id="UP000260823">
    <property type="component" value="Unassembled WGS sequence"/>
</dbReference>
<accession>A0A3E2NST5</accession>
<evidence type="ECO:0000313" key="1">
    <source>
        <dbReference type="EMBL" id="RFZ84085.1"/>
    </source>
</evidence>
<comment type="caution">
    <text evidence="1">The sequence shown here is derived from an EMBL/GenBank/DDBJ whole genome shotgun (WGS) entry which is preliminary data.</text>
</comment>
<protein>
    <submittedName>
        <fullName evidence="1">Uncharacterized protein</fullName>
    </submittedName>
</protein>
<gene>
    <name evidence="1" type="ORF">DYU05_00140</name>
</gene>